<organism evidence="1 2">
    <name type="scientific">Melia azedarach</name>
    <name type="common">Chinaberry tree</name>
    <dbReference type="NCBI Taxonomy" id="155640"/>
    <lineage>
        <taxon>Eukaryota</taxon>
        <taxon>Viridiplantae</taxon>
        <taxon>Streptophyta</taxon>
        <taxon>Embryophyta</taxon>
        <taxon>Tracheophyta</taxon>
        <taxon>Spermatophyta</taxon>
        <taxon>Magnoliopsida</taxon>
        <taxon>eudicotyledons</taxon>
        <taxon>Gunneridae</taxon>
        <taxon>Pentapetalae</taxon>
        <taxon>rosids</taxon>
        <taxon>malvids</taxon>
        <taxon>Sapindales</taxon>
        <taxon>Meliaceae</taxon>
        <taxon>Melia</taxon>
    </lineage>
</organism>
<accession>A0ACC1YCD6</accession>
<reference evidence="1 2" key="1">
    <citation type="journal article" date="2023" name="Science">
        <title>Complex scaffold remodeling in plant triterpene biosynthesis.</title>
        <authorList>
            <person name="De La Pena R."/>
            <person name="Hodgson H."/>
            <person name="Liu J.C."/>
            <person name="Stephenson M.J."/>
            <person name="Martin A.C."/>
            <person name="Owen C."/>
            <person name="Harkess A."/>
            <person name="Leebens-Mack J."/>
            <person name="Jimenez L.E."/>
            <person name="Osbourn A."/>
            <person name="Sattely E.S."/>
        </authorList>
    </citation>
    <scope>NUCLEOTIDE SEQUENCE [LARGE SCALE GENOMIC DNA]</scope>
    <source>
        <strain evidence="2">cv. JPN11</strain>
        <tissue evidence="1">Leaf</tissue>
    </source>
</reference>
<dbReference type="EMBL" id="CM051397">
    <property type="protein sequence ID" value="KAJ4721113.1"/>
    <property type="molecule type" value="Genomic_DNA"/>
</dbReference>
<protein>
    <submittedName>
        <fullName evidence="1">NERD domain-containing protein</fullName>
    </submittedName>
</protein>
<gene>
    <name evidence="1" type="ORF">OWV82_008836</name>
</gene>
<evidence type="ECO:0000313" key="1">
    <source>
        <dbReference type="EMBL" id="KAJ4721113.1"/>
    </source>
</evidence>
<sequence length="289" mass="32503">MNSCLGLTTICLGLICGLVIYKIFKQNADDDDVSDFQTSDYSVIVSVAKRLEEAYGGKTYAGLRIPDPDTGLRQNIDIALVIRGEVVVISVKNFSENVSINRDGSWICTGQDKQGAIVHPDPVAEVRKQASILESYLEQRGIAAQGGCLSYKVILPNPKLHLMSSNLPEVITYDQLMQLKPKHHKLNYVLGTAPSWDRLELEVSHLIIQKITPFTVQILYYPRDLRNEGASDSERKKLMVRSNIEVLFWPDNSTKVHKFKLPSILCVTESMKMPMLNFNYFTVVTYCDA</sequence>
<keyword evidence="2" id="KW-1185">Reference proteome</keyword>
<proteinExistence type="predicted"/>
<evidence type="ECO:0000313" key="2">
    <source>
        <dbReference type="Proteomes" id="UP001164539"/>
    </source>
</evidence>
<name>A0ACC1YCD6_MELAZ</name>
<dbReference type="Proteomes" id="UP001164539">
    <property type="component" value="Chromosome 4"/>
</dbReference>
<comment type="caution">
    <text evidence="1">The sequence shown here is derived from an EMBL/GenBank/DDBJ whole genome shotgun (WGS) entry which is preliminary data.</text>
</comment>